<dbReference type="InterPro" id="IPR037219">
    <property type="entry name" value="Peptidase_M41-like"/>
</dbReference>
<protein>
    <recommendedName>
        <fullName evidence="2">AAA+ ATPase domain-containing protein</fullName>
    </recommendedName>
</protein>
<dbReference type="EMBL" id="JAUSVP010000002">
    <property type="protein sequence ID" value="MDQ0446369.1"/>
    <property type="molecule type" value="Genomic_DNA"/>
</dbReference>
<dbReference type="Pfam" id="PF00004">
    <property type="entry name" value="AAA"/>
    <property type="match status" value="1"/>
</dbReference>
<gene>
    <name evidence="3" type="ORF">QO012_000858</name>
</gene>
<dbReference type="InterPro" id="IPR000642">
    <property type="entry name" value="Peptidase_M41"/>
</dbReference>
<dbReference type="InterPro" id="IPR003960">
    <property type="entry name" value="ATPase_AAA_CS"/>
</dbReference>
<dbReference type="PROSITE" id="PS00674">
    <property type="entry name" value="AAA"/>
    <property type="match status" value="1"/>
</dbReference>
<feature type="domain" description="AAA+ ATPase" evidence="2">
    <location>
        <begin position="265"/>
        <end position="408"/>
    </location>
</feature>
<evidence type="ECO:0000313" key="4">
    <source>
        <dbReference type="Proteomes" id="UP001231124"/>
    </source>
</evidence>
<keyword evidence="4" id="KW-1185">Reference proteome</keyword>
<proteinExistence type="inferred from homology"/>
<evidence type="ECO:0000313" key="3">
    <source>
        <dbReference type="EMBL" id="MDQ0446369.1"/>
    </source>
</evidence>
<name>A0ABU0HY04_9HYPH</name>
<dbReference type="PANTHER" id="PTHR23076">
    <property type="entry name" value="METALLOPROTEASE M41 FTSH"/>
    <property type="match status" value="1"/>
</dbReference>
<dbReference type="InterPro" id="IPR003959">
    <property type="entry name" value="ATPase_AAA_core"/>
</dbReference>
<dbReference type="Gene3D" id="3.40.50.300">
    <property type="entry name" value="P-loop containing nucleotide triphosphate hydrolases"/>
    <property type="match status" value="1"/>
</dbReference>
<accession>A0ABU0HY04</accession>
<dbReference type="SUPFAM" id="SSF140990">
    <property type="entry name" value="FtsH protease domain-like"/>
    <property type="match status" value="1"/>
</dbReference>
<dbReference type="SUPFAM" id="SSF52540">
    <property type="entry name" value="P-loop containing nucleoside triphosphate hydrolases"/>
    <property type="match status" value="1"/>
</dbReference>
<dbReference type="RefSeq" id="WP_238201266.1">
    <property type="nucleotide sequence ID" value="NZ_BPQE01000002.1"/>
</dbReference>
<sequence>MTKSADKPQLPRRLAAASIPADADPFDAFLAEPNASEMMATAANSRVTTLLAMAMLQDAMRPADLKRISKAAGLAVVIGVPGPDWVDPVARALNRVGVWGDFLKRSGESRTQDRPDVGCAAVAEALGAGQNVGGISNAPERYLPSNLMALADIRVDLGSPSPRALRSTIRLATGSRPGPIKPGIAAGLPFATVAGCIRRGSSGRACVRRIENASRALSSPPQGLDDVPFLKDCHGYGDEVMRWSQGLVSAMAEVRAGTRHMSSVEERHIVLAGEAGVGKTSFARSLAKSLGVPLHATSVSAWFASTGGYLNEIVKQVDMVFCHAVASGPAVLLLDEIDALPNRATVDSRHRDYWVPIVSHILTALDSAVSGASSSLIVIGTTNFPERLDEALVRPGRLNRVIRIERPDIPAIAGILRHHLGDDLRNVDLGPVAAIGAGATGAEVAGWAKRARVSARAARRPMALADLVAQVAPAETRDYEEVLAVARHEAGHCVVGHMVGSIEVQAVSTVPTGPYAGVTRSRVRVRSSVTRRDLDDYVTTLLAGRAADALWGSVHSGAAGQQGSDLATATRLVAAAHASYGLGGSLAWLGSEDEAMQMVRLDPNFRHRVEADLTALQKRADALVAEHAVVIDAVARRLATQRVMAGEEVRQIIAAMTVRGASDLVAPRDT</sequence>
<dbReference type="CDD" id="cd19481">
    <property type="entry name" value="RecA-like_protease"/>
    <property type="match status" value="1"/>
</dbReference>
<evidence type="ECO:0000256" key="1">
    <source>
        <dbReference type="RuleBase" id="RU003651"/>
    </source>
</evidence>
<comment type="caution">
    <text evidence="3">The sequence shown here is derived from an EMBL/GenBank/DDBJ whole genome shotgun (WGS) entry which is preliminary data.</text>
</comment>
<keyword evidence="1" id="KW-0547">Nucleotide-binding</keyword>
<keyword evidence="1" id="KW-0067">ATP-binding</keyword>
<dbReference type="Proteomes" id="UP001231124">
    <property type="component" value="Unassembled WGS sequence"/>
</dbReference>
<reference evidence="3 4" key="1">
    <citation type="submission" date="2023-07" db="EMBL/GenBank/DDBJ databases">
        <title>Genomic Encyclopedia of Type Strains, Phase IV (KMG-IV): sequencing the most valuable type-strain genomes for metagenomic binning, comparative biology and taxonomic classification.</title>
        <authorList>
            <person name="Goeker M."/>
        </authorList>
    </citation>
    <scope>NUCLEOTIDE SEQUENCE [LARGE SCALE GENOMIC DNA]</scope>
    <source>
        <strain evidence="3 4">DSM 19013</strain>
    </source>
</reference>
<comment type="similarity">
    <text evidence="1">Belongs to the AAA ATPase family.</text>
</comment>
<dbReference type="SMART" id="SM00382">
    <property type="entry name" value="AAA"/>
    <property type="match status" value="1"/>
</dbReference>
<dbReference type="Gene3D" id="1.20.58.760">
    <property type="entry name" value="Peptidase M41"/>
    <property type="match status" value="1"/>
</dbReference>
<dbReference type="PANTHER" id="PTHR23076:SF97">
    <property type="entry name" value="ATP-DEPENDENT ZINC METALLOPROTEASE YME1L1"/>
    <property type="match status" value="1"/>
</dbReference>
<evidence type="ECO:0000259" key="2">
    <source>
        <dbReference type="SMART" id="SM00382"/>
    </source>
</evidence>
<organism evidence="3 4">
    <name type="scientific">Methylobacterium aerolatum</name>
    <dbReference type="NCBI Taxonomy" id="418708"/>
    <lineage>
        <taxon>Bacteria</taxon>
        <taxon>Pseudomonadati</taxon>
        <taxon>Pseudomonadota</taxon>
        <taxon>Alphaproteobacteria</taxon>
        <taxon>Hyphomicrobiales</taxon>
        <taxon>Methylobacteriaceae</taxon>
        <taxon>Methylobacterium</taxon>
    </lineage>
</organism>
<dbReference type="InterPro" id="IPR003593">
    <property type="entry name" value="AAA+_ATPase"/>
</dbReference>
<dbReference type="InterPro" id="IPR027417">
    <property type="entry name" value="P-loop_NTPase"/>
</dbReference>
<dbReference type="Pfam" id="PF01434">
    <property type="entry name" value="Peptidase_M41"/>
    <property type="match status" value="1"/>
</dbReference>